<dbReference type="Pfam" id="PF00278">
    <property type="entry name" value="Orn_DAP_Arg_deC"/>
    <property type="match status" value="1"/>
</dbReference>
<dbReference type="SUPFAM" id="SSF50621">
    <property type="entry name" value="Alanine racemase C-terminal domain-like"/>
    <property type="match status" value="1"/>
</dbReference>
<gene>
    <name evidence="4" type="ORF">IAA19_02145</name>
</gene>
<dbReference type="PANTHER" id="PTHR43727">
    <property type="entry name" value="DIAMINOPIMELATE DECARBOXYLASE"/>
    <property type="match status" value="1"/>
</dbReference>
<sequence>MLEGTRDDELRDLAERFGTPLYVFDARSLRARVDHLRRALPRGTGLCYAAKANTFVLPAIEPLVDRVEACSPGECRICSSCDVPGEKVVVSGVHKDAGMLEWVLDAYDELAAVTIESRAQLGLVREAARASGRRLPVLLRLASGSQFGLDRASLVGAARELAAAGEVELVGLQLFSGTQKTSQRRVRRELEALDALACEIGESCGRSVPLVEYGPGLPVAYFEGEDVGEPLLLEGLSEALGAMRFGGDVVLELGRSLVASCGTYLTSVVDAKEMAGQRYAIVDGGMHHLVYYGRSMALRRPLCHALPPRPGGLACEAGTWSVCGSLCSTNDVLAKQVPFEALGVGTVLAFERAGAYCATEGMSLFLSRDLPRVVGVGQDGAPRLLRDVVPTSPLNAPRERWG</sequence>
<dbReference type="Gene3D" id="2.40.37.10">
    <property type="entry name" value="Lyase, Ornithine Decarboxylase, Chain A, domain 1"/>
    <property type="match status" value="1"/>
</dbReference>
<name>A0A9D2EY69_9ACTN</name>
<dbReference type="AlphaFoldDB" id="A0A9D2EY69"/>
<dbReference type="InterPro" id="IPR029066">
    <property type="entry name" value="PLP-binding_barrel"/>
</dbReference>
<dbReference type="EC" id="5.1.1.1" evidence="4"/>
<keyword evidence="2" id="KW-0663">Pyridoxal phosphate</keyword>
<dbReference type="InterPro" id="IPR009006">
    <property type="entry name" value="Ala_racemase/Decarboxylase_C"/>
</dbReference>
<keyword evidence="4" id="KW-0413">Isomerase</keyword>
<evidence type="ECO:0000256" key="2">
    <source>
        <dbReference type="ARBA" id="ARBA00022898"/>
    </source>
</evidence>
<dbReference type="GO" id="GO:0008784">
    <property type="term" value="F:alanine racemase activity"/>
    <property type="evidence" value="ECO:0007669"/>
    <property type="project" value="UniProtKB-EC"/>
</dbReference>
<organism evidence="4 5">
    <name type="scientific">Candidatus Olsenella pullistercoris</name>
    <dbReference type="NCBI Taxonomy" id="2838712"/>
    <lineage>
        <taxon>Bacteria</taxon>
        <taxon>Bacillati</taxon>
        <taxon>Actinomycetota</taxon>
        <taxon>Coriobacteriia</taxon>
        <taxon>Coriobacteriales</taxon>
        <taxon>Atopobiaceae</taxon>
        <taxon>Olsenella</taxon>
    </lineage>
</organism>
<accession>A0A9D2EY69</accession>
<reference evidence="4" key="1">
    <citation type="journal article" date="2021" name="PeerJ">
        <title>Extensive microbial diversity within the chicken gut microbiome revealed by metagenomics and culture.</title>
        <authorList>
            <person name="Gilroy R."/>
            <person name="Ravi A."/>
            <person name="Getino M."/>
            <person name="Pursley I."/>
            <person name="Horton D.L."/>
            <person name="Alikhan N.F."/>
            <person name="Baker D."/>
            <person name="Gharbi K."/>
            <person name="Hall N."/>
            <person name="Watson M."/>
            <person name="Adriaenssens E.M."/>
            <person name="Foster-Nyarko E."/>
            <person name="Jarju S."/>
            <person name="Secka A."/>
            <person name="Antonio M."/>
            <person name="Oren A."/>
            <person name="Chaudhuri R.R."/>
            <person name="La Ragione R."/>
            <person name="Hildebrand F."/>
            <person name="Pallen M.J."/>
        </authorList>
    </citation>
    <scope>NUCLEOTIDE SEQUENCE</scope>
    <source>
        <strain evidence="4">ChiHjej12B11-14209</strain>
    </source>
</reference>
<evidence type="ECO:0000313" key="4">
    <source>
        <dbReference type="EMBL" id="HIZ45807.1"/>
    </source>
</evidence>
<evidence type="ECO:0000259" key="3">
    <source>
        <dbReference type="Pfam" id="PF00278"/>
    </source>
</evidence>
<dbReference type="PANTHER" id="PTHR43727:SF2">
    <property type="entry name" value="GROUP IV DECARBOXYLASE"/>
    <property type="match status" value="1"/>
</dbReference>
<comment type="caution">
    <text evidence="4">The sequence shown here is derived from an EMBL/GenBank/DDBJ whole genome shotgun (WGS) entry which is preliminary data.</text>
</comment>
<protein>
    <submittedName>
        <fullName evidence="4">Alanine racemase</fullName>
        <ecNumber evidence="4">5.1.1.1</ecNumber>
    </submittedName>
</protein>
<dbReference type="Gene3D" id="3.20.20.10">
    <property type="entry name" value="Alanine racemase"/>
    <property type="match status" value="1"/>
</dbReference>
<dbReference type="Proteomes" id="UP000824062">
    <property type="component" value="Unassembled WGS sequence"/>
</dbReference>
<proteinExistence type="predicted"/>
<evidence type="ECO:0000313" key="5">
    <source>
        <dbReference type="Proteomes" id="UP000824062"/>
    </source>
</evidence>
<dbReference type="GO" id="GO:0009089">
    <property type="term" value="P:lysine biosynthetic process via diaminopimelate"/>
    <property type="evidence" value="ECO:0007669"/>
    <property type="project" value="TreeGrafter"/>
</dbReference>
<reference evidence="4" key="2">
    <citation type="submission" date="2021-04" db="EMBL/GenBank/DDBJ databases">
        <authorList>
            <person name="Gilroy R."/>
        </authorList>
    </citation>
    <scope>NUCLEOTIDE SEQUENCE</scope>
    <source>
        <strain evidence="4">ChiHjej12B11-14209</strain>
    </source>
</reference>
<dbReference type="GO" id="GO:0008836">
    <property type="term" value="F:diaminopimelate decarboxylase activity"/>
    <property type="evidence" value="ECO:0007669"/>
    <property type="project" value="TreeGrafter"/>
</dbReference>
<feature type="domain" description="Orn/DAP/Arg decarboxylase 2 C-terminal" evidence="3">
    <location>
        <begin position="65"/>
        <end position="354"/>
    </location>
</feature>
<comment type="cofactor">
    <cofactor evidence="1">
        <name>pyridoxal 5'-phosphate</name>
        <dbReference type="ChEBI" id="CHEBI:597326"/>
    </cofactor>
</comment>
<dbReference type="InterPro" id="IPR022643">
    <property type="entry name" value="De-COase2_C"/>
</dbReference>
<dbReference type="SUPFAM" id="SSF51419">
    <property type="entry name" value="PLP-binding barrel"/>
    <property type="match status" value="1"/>
</dbReference>
<dbReference type="EMBL" id="DXBM01000020">
    <property type="protein sequence ID" value="HIZ45807.1"/>
    <property type="molecule type" value="Genomic_DNA"/>
</dbReference>
<evidence type="ECO:0000256" key="1">
    <source>
        <dbReference type="ARBA" id="ARBA00001933"/>
    </source>
</evidence>